<dbReference type="EMBL" id="FNQN01000003">
    <property type="protein sequence ID" value="SEA13677.1"/>
    <property type="molecule type" value="Genomic_DNA"/>
</dbReference>
<evidence type="ECO:0000256" key="5">
    <source>
        <dbReference type="ARBA" id="ARBA00022723"/>
    </source>
</evidence>
<sequence>METLLSQIKSPADLKKLEKKQLLQVAAELREQIVATVAKNGGHLGSSLGVVELTIALHRVFDTPRDHIIWDVGHQAYAHKLLTGRQDQFGSLRQFNGMSGFPKRKESGYDSFGVGHSSTSISAALGMAAGRDICGDDNKVVAVIGDGSLTAGMAFEGLNHAGDLKKKLVVILNDNEMSISPNVGALSSFLSRKMTSDTFIRFKKETENLLGYVPGIGRDLVNLAKRAEESLKSFMTPGMLFEGFGFDYFGPIDGHNIEELVATLRNVAQINGPVLLHILTKKGKGYEPAELNPPKFHGVGPFDPATGETNGGKAGSAVAYTKVFSDTLIALAQQDERIVGITAAMAEGTGLKKFSEAFPERFFDVGIAEQHAVTFAAGLACQGLRPVVAIYSTFMQRAYDQVIHDVCLQNLPVTFALDRCGLVGADGPTHHGSFDLSFLRHIPNLILATPRNEVELQRIMKTASTVDGPFAYRYPRGNGVGLPLLDEIEVLDVGRGELLCDGSDGLIIAVGDMVNEALIAAQNLSERGLHLAVIDARFIKPLDADLILSQVQKAPFVVTAEENSLQGGFGSSVLELISDAGMTLPVERIGIPDRFIGQGTQAELRTQLGLSSAEIVKRVLQLTPIDTPKVQVS</sequence>
<dbReference type="Gene3D" id="3.40.50.970">
    <property type="match status" value="2"/>
</dbReference>
<dbReference type="SMART" id="SM00861">
    <property type="entry name" value="Transket_pyr"/>
    <property type="match status" value="1"/>
</dbReference>
<comment type="catalytic activity">
    <reaction evidence="11">
        <text>D-glyceraldehyde 3-phosphate + pyruvate + H(+) = 1-deoxy-D-xylulose 5-phosphate + CO2</text>
        <dbReference type="Rhea" id="RHEA:12605"/>
        <dbReference type="ChEBI" id="CHEBI:15361"/>
        <dbReference type="ChEBI" id="CHEBI:15378"/>
        <dbReference type="ChEBI" id="CHEBI:16526"/>
        <dbReference type="ChEBI" id="CHEBI:57792"/>
        <dbReference type="ChEBI" id="CHEBI:59776"/>
        <dbReference type="EC" id="2.2.1.7"/>
    </reaction>
</comment>
<keyword evidence="4 11" id="KW-0808">Transferase</keyword>
<dbReference type="SUPFAM" id="SSF52518">
    <property type="entry name" value="Thiamin diphosphate-binding fold (THDP-binding)"/>
    <property type="match status" value="2"/>
</dbReference>
<dbReference type="HAMAP" id="MF_00315">
    <property type="entry name" value="DXP_synth"/>
    <property type="match status" value="1"/>
</dbReference>
<dbReference type="RefSeq" id="WP_092345990.1">
    <property type="nucleotide sequence ID" value="NZ_FNQN01000003.1"/>
</dbReference>
<dbReference type="PANTHER" id="PTHR43322">
    <property type="entry name" value="1-D-DEOXYXYLULOSE 5-PHOSPHATE SYNTHASE-RELATED"/>
    <property type="match status" value="1"/>
</dbReference>
<dbReference type="CDD" id="cd02007">
    <property type="entry name" value="TPP_DXS"/>
    <property type="match status" value="1"/>
</dbReference>
<dbReference type="Pfam" id="PF02780">
    <property type="entry name" value="Transketolase_C"/>
    <property type="match status" value="1"/>
</dbReference>
<dbReference type="STRING" id="37625.SAMN05660420_01341"/>
<comment type="pathway">
    <text evidence="1 11">Metabolic intermediate biosynthesis; 1-deoxy-D-xylulose 5-phosphate biosynthesis; 1-deoxy-D-xylulose 5-phosphate from D-glyceraldehyde 3-phosphate and pyruvate: step 1/1.</text>
</comment>
<feature type="binding site" evidence="11">
    <location>
        <position position="175"/>
    </location>
    <ligand>
        <name>thiamine diphosphate</name>
        <dbReference type="ChEBI" id="CHEBI:58937"/>
    </ligand>
</feature>
<feature type="binding site" evidence="11">
    <location>
        <position position="74"/>
    </location>
    <ligand>
        <name>thiamine diphosphate</name>
        <dbReference type="ChEBI" id="CHEBI:58937"/>
    </ligand>
</feature>
<dbReference type="EC" id="2.2.1.7" evidence="11"/>
<feature type="binding site" evidence="11">
    <location>
        <position position="369"/>
    </location>
    <ligand>
        <name>thiamine diphosphate</name>
        <dbReference type="ChEBI" id="CHEBI:58937"/>
    </ligand>
</feature>
<protein>
    <recommendedName>
        <fullName evidence="11">1-deoxy-D-xylulose-5-phosphate synthase</fullName>
        <ecNumber evidence="11">2.2.1.7</ecNumber>
    </recommendedName>
    <alternativeName>
        <fullName evidence="11">1-deoxyxylulose-5-phosphate synthase</fullName>
        <shortName evidence="11">DXP synthase</shortName>
        <shortName evidence="11">DXPS</shortName>
    </alternativeName>
</protein>
<dbReference type="AlphaFoldDB" id="A0A1H3YQL8"/>
<dbReference type="Gene3D" id="3.40.50.920">
    <property type="match status" value="1"/>
</dbReference>
<keyword evidence="6 11" id="KW-0460">Magnesium</keyword>
<evidence type="ECO:0000256" key="7">
    <source>
        <dbReference type="ARBA" id="ARBA00022977"/>
    </source>
</evidence>
<dbReference type="GO" id="GO:0005829">
    <property type="term" value="C:cytosol"/>
    <property type="evidence" value="ECO:0007669"/>
    <property type="project" value="TreeGrafter"/>
</dbReference>
<feature type="binding site" evidence="11">
    <location>
        <begin position="115"/>
        <end position="117"/>
    </location>
    <ligand>
        <name>thiamine diphosphate</name>
        <dbReference type="ChEBI" id="CHEBI:58937"/>
    </ligand>
</feature>
<dbReference type="UniPathway" id="UPA00064">
    <property type="reaction ID" value="UER00091"/>
</dbReference>
<dbReference type="InterPro" id="IPR009014">
    <property type="entry name" value="Transketo_C/PFOR_II"/>
</dbReference>
<dbReference type="CDD" id="cd07033">
    <property type="entry name" value="TPP_PYR_DXS_TK_like"/>
    <property type="match status" value="1"/>
</dbReference>
<dbReference type="FunFam" id="3.40.50.920:FF:000002">
    <property type="entry name" value="1-deoxy-D-xylulose-5-phosphate synthase"/>
    <property type="match status" value="1"/>
</dbReference>
<dbReference type="GO" id="GO:0009228">
    <property type="term" value="P:thiamine biosynthetic process"/>
    <property type="evidence" value="ECO:0007669"/>
    <property type="project" value="UniProtKB-UniRule"/>
</dbReference>
<dbReference type="PROSITE" id="PS00802">
    <property type="entry name" value="TRANSKETOLASE_2"/>
    <property type="match status" value="1"/>
</dbReference>
<keyword evidence="5 11" id="KW-0479">Metal-binding</keyword>
<dbReference type="GO" id="GO:0019288">
    <property type="term" value="P:isopentenyl diphosphate biosynthetic process, methylerythritol 4-phosphate pathway"/>
    <property type="evidence" value="ECO:0007669"/>
    <property type="project" value="TreeGrafter"/>
</dbReference>
<name>A0A1H3YQL8_9BACT</name>
<dbReference type="Pfam" id="PF13292">
    <property type="entry name" value="DXP_synthase_N"/>
    <property type="match status" value="1"/>
</dbReference>
<dbReference type="NCBIfam" id="NF003933">
    <property type="entry name" value="PRK05444.2-2"/>
    <property type="match status" value="1"/>
</dbReference>
<evidence type="ECO:0000256" key="2">
    <source>
        <dbReference type="ARBA" id="ARBA00011081"/>
    </source>
</evidence>
<dbReference type="NCBIfam" id="TIGR00204">
    <property type="entry name" value="dxs"/>
    <property type="match status" value="1"/>
</dbReference>
<evidence type="ECO:0000256" key="11">
    <source>
        <dbReference type="HAMAP-Rule" id="MF_00315"/>
    </source>
</evidence>
<dbReference type="InterPro" id="IPR005477">
    <property type="entry name" value="Dxylulose-5-P_synthase"/>
</dbReference>
<dbReference type="GO" id="GO:0016114">
    <property type="term" value="P:terpenoid biosynthetic process"/>
    <property type="evidence" value="ECO:0007669"/>
    <property type="project" value="UniProtKB-UniRule"/>
</dbReference>
<reference evidence="13 14" key="1">
    <citation type="submission" date="2016-10" db="EMBL/GenBank/DDBJ databases">
        <authorList>
            <person name="de Groot N.N."/>
        </authorList>
    </citation>
    <scope>NUCLEOTIDE SEQUENCE [LARGE SCALE GENOMIC DNA]</scope>
    <source>
        <strain evidence="13 14">DSM 7343</strain>
    </source>
</reference>
<feature type="binding site" evidence="11">
    <location>
        <position position="286"/>
    </location>
    <ligand>
        <name>thiamine diphosphate</name>
        <dbReference type="ChEBI" id="CHEBI:58937"/>
    </ligand>
</feature>
<organism evidence="13 14">
    <name type="scientific">Desulfuromusa kysingii</name>
    <dbReference type="NCBI Taxonomy" id="37625"/>
    <lineage>
        <taxon>Bacteria</taxon>
        <taxon>Pseudomonadati</taxon>
        <taxon>Thermodesulfobacteriota</taxon>
        <taxon>Desulfuromonadia</taxon>
        <taxon>Desulfuromonadales</taxon>
        <taxon>Geopsychrobacteraceae</taxon>
        <taxon>Desulfuromusa</taxon>
    </lineage>
</organism>
<feature type="domain" description="Transketolase-like pyrimidine-binding" evidence="12">
    <location>
        <begin position="318"/>
        <end position="482"/>
    </location>
</feature>
<comment type="cofactor">
    <cofactor evidence="11">
        <name>thiamine diphosphate</name>
        <dbReference type="ChEBI" id="CHEBI:58937"/>
    </cofactor>
    <text evidence="11">Binds 1 thiamine pyrophosphate per subunit.</text>
</comment>
<dbReference type="InterPro" id="IPR033248">
    <property type="entry name" value="Transketolase_C"/>
</dbReference>
<evidence type="ECO:0000256" key="10">
    <source>
        <dbReference type="ARBA" id="ARBA00055605"/>
    </source>
</evidence>
<dbReference type="Pfam" id="PF02779">
    <property type="entry name" value="Transket_pyr"/>
    <property type="match status" value="1"/>
</dbReference>
<keyword evidence="9 11" id="KW-0414">Isoprene biosynthesis</keyword>
<feature type="binding site" evidence="11">
    <location>
        <position position="146"/>
    </location>
    <ligand>
        <name>Mg(2+)</name>
        <dbReference type="ChEBI" id="CHEBI:18420"/>
    </ligand>
</feature>
<dbReference type="Proteomes" id="UP000199409">
    <property type="component" value="Unassembled WGS sequence"/>
</dbReference>
<keyword evidence="8 11" id="KW-0786">Thiamine pyrophosphate</keyword>
<dbReference type="FunFam" id="3.40.50.970:FF:000005">
    <property type="entry name" value="1-deoxy-D-xylulose-5-phosphate synthase"/>
    <property type="match status" value="1"/>
</dbReference>
<accession>A0A1H3YQL8</accession>
<dbReference type="OrthoDB" id="9803371at2"/>
<feature type="binding site" evidence="11">
    <location>
        <position position="175"/>
    </location>
    <ligand>
        <name>Mg(2+)</name>
        <dbReference type="ChEBI" id="CHEBI:18420"/>
    </ligand>
</feature>
<evidence type="ECO:0000256" key="9">
    <source>
        <dbReference type="ARBA" id="ARBA00023229"/>
    </source>
</evidence>
<dbReference type="InterPro" id="IPR020826">
    <property type="entry name" value="Transketolase_BS"/>
</dbReference>
<evidence type="ECO:0000256" key="8">
    <source>
        <dbReference type="ARBA" id="ARBA00023052"/>
    </source>
</evidence>
<feature type="binding site" evidence="11">
    <location>
        <begin position="147"/>
        <end position="148"/>
    </location>
    <ligand>
        <name>thiamine diphosphate</name>
        <dbReference type="ChEBI" id="CHEBI:58937"/>
    </ligand>
</feature>
<evidence type="ECO:0000313" key="13">
    <source>
        <dbReference type="EMBL" id="SEA13677.1"/>
    </source>
</evidence>
<evidence type="ECO:0000259" key="12">
    <source>
        <dbReference type="SMART" id="SM00861"/>
    </source>
</evidence>
<evidence type="ECO:0000256" key="6">
    <source>
        <dbReference type="ARBA" id="ARBA00022842"/>
    </source>
</evidence>
<dbReference type="SUPFAM" id="SSF52922">
    <property type="entry name" value="TK C-terminal domain-like"/>
    <property type="match status" value="1"/>
</dbReference>
<evidence type="ECO:0000256" key="1">
    <source>
        <dbReference type="ARBA" id="ARBA00004980"/>
    </source>
</evidence>
<comment type="cofactor">
    <cofactor evidence="11">
        <name>Mg(2+)</name>
        <dbReference type="ChEBI" id="CHEBI:18420"/>
    </cofactor>
    <text evidence="11">Binds 1 Mg(2+) ion per subunit.</text>
</comment>
<proteinExistence type="inferred from homology"/>
<dbReference type="GO" id="GO:0000287">
    <property type="term" value="F:magnesium ion binding"/>
    <property type="evidence" value="ECO:0007669"/>
    <property type="project" value="UniProtKB-UniRule"/>
</dbReference>
<dbReference type="PANTHER" id="PTHR43322:SF5">
    <property type="entry name" value="1-DEOXY-D-XYLULOSE-5-PHOSPHATE SYNTHASE, CHLOROPLASTIC"/>
    <property type="match status" value="1"/>
</dbReference>
<evidence type="ECO:0000256" key="4">
    <source>
        <dbReference type="ARBA" id="ARBA00022679"/>
    </source>
</evidence>
<evidence type="ECO:0000256" key="3">
    <source>
        <dbReference type="ARBA" id="ARBA00011738"/>
    </source>
</evidence>
<keyword evidence="7 11" id="KW-0784">Thiamine biosynthesis</keyword>
<comment type="similarity">
    <text evidence="2 11">Belongs to the transketolase family. DXPS subfamily.</text>
</comment>
<evidence type="ECO:0000313" key="14">
    <source>
        <dbReference type="Proteomes" id="UP000199409"/>
    </source>
</evidence>
<comment type="subunit">
    <text evidence="3 11">Homodimer.</text>
</comment>
<dbReference type="GO" id="GO:0008661">
    <property type="term" value="F:1-deoxy-D-xylulose-5-phosphate synthase activity"/>
    <property type="evidence" value="ECO:0007669"/>
    <property type="project" value="UniProtKB-UniRule"/>
</dbReference>
<dbReference type="GO" id="GO:0030976">
    <property type="term" value="F:thiamine pyrophosphate binding"/>
    <property type="evidence" value="ECO:0007669"/>
    <property type="project" value="UniProtKB-UniRule"/>
</dbReference>
<comment type="function">
    <text evidence="10 11">Catalyzes the acyloin condensation reaction between C atoms 2 and 3 of pyruvate and glyceraldehyde 3-phosphate to yield 1-deoxy-D-xylulose-5-phosphate (DXP).</text>
</comment>
<dbReference type="InterPro" id="IPR005475">
    <property type="entry name" value="Transketolase-like_Pyr-bd"/>
</dbReference>
<keyword evidence="14" id="KW-1185">Reference proteome</keyword>
<gene>
    <name evidence="11" type="primary">dxs</name>
    <name evidence="13" type="ORF">SAMN05660420_01341</name>
</gene>
<dbReference type="InterPro" id="IPR029061">
    <property type="entry name" value="THDP-binding"/>
</dbReference>